<name>E2AD40_CAMFO</name>
<keyword evidence="2" id="KW-0808">Transferase</keyword>
<keyword evidence="3" id="KW-1185">Reference proteome</keyword>
<dbReference type="Pfam" id="PF13847">
    <property type="entry name" value="Methyltransf_31"/>
    <property type="match status" value="1"/>
</dbReference>
<dbReference type="InterPro" id="IPR029063">
    <property type="entry name" value="SAM-dependent_MTases_sf"/>
</dbReference>
<feature type="domain" description="Methyltransferase" evidence="1">
    <location>
        <begin position="34"/>
        <end position="141"/>
    </location>
</feature>
<dbReference type="CDD" id="cd02440">
    <property type="entry name" value="AdoMet_MTases"/>
    <property type="match status" value="1"/>
</dbReference>
<accession>E2AD40</accession>
<dbReference type="PANTHER" id="PTHR43861">
    <property type="entry name" value="TRANS-ACONITATE 2-METHYLTRANSFERASE-RELATED"/>
    <property type="match status" value="1"/>
</dbReference>
<dbReference type="AlphaFoldDB" id="E2AD40"/>
<evidence type="ECO:0000313" key="3">
    <source>
        <dbReference type="Proteomes" id="UP000000311"/>
    </source>
</evidence>
<sequence>MNAKEYASCDDMQKQHVLNLIEEFEEDLTQISGKCMDIGCGPGDITKNILLPALNPNAVIMGTDISENMIEFAKKTYSNEKQLKFEVLDIQTKNLPEKYISEFDHIFSFHALNFCYNFRHTFENIYRMIRPGGNILILMIAHHDVYEIMKIFAEDIRFASYIQDVRNYISPFNDSVSPCTELRKVLKSIGFDFCHCSLREKTYSSKNMQNFLSSILAIYPFLDKLPHDQKEEFRNEFIREFMKRKFACKTIQNNQEQTNFIDLYTILIVYARKIA</sequence>
<dbReference type="PANTHER" id="PTHR43861:SF1">
    <property type="entry name" value="TRANS-ACONITATE 2-METHYLTRANSFERASE"/>
    <property type="match status" value="1"/>
</dbReference>
<evidence type="ECO:0000259" key="1">
    <source>
        <dbReference type="Pfam" id="PF13847"/>
    </source>
</evidence>
<proteinExistence type="predicted"/>
<reference evidence="2 3" key="1">
    <citation type="journal article" date="2010" name="Science">
        <title>Genomic comparison of the ants Camponotus floridanus and Harpegnathos saltator.</title>
        <authorList>
            <person name="Bonasio R."/>
            <person name="Zhang G."/>
            <person name="Ye C."/>
            <person name="Mutti N.S."/>
            <person name="Fang X."/>
            <person name="Qin N."/>
            <person name="Donahue G."/>
            <person name="Yang P."/>
            <person name="Li Q."/>
            <person name="Li C."/>
            <person name="Zhang P."/>
            <person name="Huang Z."/>
            <person name="Berger S.L."/>
            <person name="Reinberg D."/>
            <person name="Wang J."/>
            <person name="Liebig J."/>
        </authorList>
    </citation>
    <scope>NUCLEOTIDE SEQUENCE [LARGE SCALE GENOMIC DNA]</scope>
    <source>
        <strain evidence="3">C129</strain>
    </source>
</reference>
<dbReference type="GO" id="GO:0032259">
    <property type="term" value="P:methylation"/>
    <property type="evidence" value="ECO:0007669"/>
    <property type="project" value="UniProtKB-KW"/>
</dbReference>
<dbReference type="Gene3D" id="3.40.50.150">
    <property type="entry name" value="Vaccinia Virus protein VP39"/>
    <property type="match status" value="1"/>
</dbReference>
<dbReference type="InterPro" id="IPR025714">
    <property type="entry name" value="Methyltranfer_dom"/>
</dbReference>
<keyword evidence="2" id="KW-0489">Methyltransferase</keyword>
<dbReference type="InParanoid" id="E2AD40"/>
<dbReference type="OrthoDB" id="8300214at2759"/>
<dbReference type="EMBL" id="GL438663">
    <property type="protein sequence ID" value="EFN68634.1"/>
    <property type="molecule type" value="Genomic_DNA"/>
</dbReference>
<dbReference type="SUPFAM" id="SSF53335">
    <property type="entry name" value="S-adenosyl-L-methionine-dependent methyltransferases"/>
    <property type="match status" value="1"/>
</dbReference>
<organism evidence="3">
    <name type="scientific">Camponotus floridanus</name>
    <name type="common">Florida carpenter ant</name>
    <dbReference type="NCBI Taxonomy" id="104421"/>
    <lineage>
        <taxon>Eukaryota</taxon>
        <taxon>Metazoa</taxon>
        <taxon>Ecdysozoa</taxon>
        <taxon>Arthropoda</taxon>
        <taxon>Hexapoda</taxon>
        <taxon>Insecta</taxon>
        <taxon>Pterygota</taxon>
        <taxon>Neoptera</taxon>
        <taxon>Endopterygota</taxon>
        <taxon>Hymenoptera</taxon>
        <taxon>Apocrita</taxon>
        <taxon>Aculeata</taxon>
        <taxon>Formicoidea</taxon>
        <taxon>Formicidae</taxon>
        <taxon>Formicinae</taxon>
        <taxon>Camponotus</taxon>
    </lineage>
</organism>
<dbReference type="Proteomes" id="UP000000311">
    <property type="component" value="Unassembled WGS sequence"/>
</dbReference>
<dbReference type="FunCoup" id="E2AD40">
    <property type="interactions" value="13"/>
</dbReference>
<gene>
    <name evidence="2" type="ORF">EAG_01203</name>
</gene>
<dbReference type="STRING" id="104421.E2AD40"/>
<protein>
    <submittedName>
        <fullName evidence="2">Trans-aconitate 2-methyltransferase</fullName>
    </submittedName>
</protein>
<dbReference type="OMA" id="TFVEWTQ"/>
<evidence type="ECO:0000313" key="2">
    <source>
        <dbReference type="EMBL" id="EFN68634.1"/>
    </source>
</evidence>
<dbReference type="GO" id="GO:0008168">
    <property type="term" value="F:methyltransferase activity"/>
    <property type="evidence" value="ECO:0007669"/>
    <property type="project" value="UniProtKB-KW"/>
</dbReference>